<feature type="binding site" evidence="9">
    <location>
        <position position="109"/>
    </location>
    <ligand>
        <name>FMN</name>
        <dbReference type="ChEBI" id="CHEBI:58210"/>
    </ligand>
</feature>
<evidence type="ECO:0000256" key="1">
    <source>
        <dbReference type="ARBA" id="ARBA00001917"/>
    </source>
</evidence>
<dbReference type="SUPFAM" id="SSF51395">
    <property type="entry name" value="FMN-linked oxidoreductases"/>
    <property type="match status" value="1"/>
</dbReference>
<evidence type="ECO:0000256" key="5">
    <source>
        <dbReference type="ARBA" id="ARBA00024042"/>
    </source>
</evidence>
<evidence type="ECO:0000259" key="10">
    <source>
        <dbReference type="PROSITE" id="PS51349"/>
    </source>
</evidence>
<feature type="domain" description="FMN hydroxy acid dehydrogenase" evidence="10">
    <location>
        <begin position="1"/>
        <end position="364"/>
    </location>
</feature>
<keyword evidence="12" id="KW-1185">Reference proteome</keyword>
<dbReference type="InterPro" id="IPR008259">
    <property type="entry name" value="FMN_hydac_DH_AS"/>
</dbReference>
<dbReference type="PANTHER" id="PTHR10578">
    <property type="entry name" value="S -2-HYDROXY-ACID OXIDASE-RELATED"/>
    <property type="match status" value="1"/>
</dbReference>
<feature type="binding site" evidence="9">
    <location>
        <position position="262"/>
    </location>
    <ligand>
        <name>glyoxylate</name>
        <dbReference type="ChEBI" id="CHEBI:36655"/>
    </ligand>
</feature>
<name>A0A9P4M8Q4_9PEZI</name>
<sequence length="367" mass="40098">MASEPVLSLAELENIALDRVNKITREYWTNGAGDNSTVQENKVAFNRYRIRPRALRNVQNIDMSTSVLGQRVSLPIGIAPSGWHKMANPVGEAGTARAAKALGTMVAVSMGTAMGSTPADVCSPEEVKSAGGSAVKFFQLYVFRNREYTRQLLRRVENAGYGAVMLTVDTAHVGRRISEIRNRPNMPHFLRTISFGSQLQKENPDSADFTIDASLEWNEIIPWLRRNTKMQIWLKGILSGDDAELAVKHKVDGLIVSNHGGRQLDACIASVDALPEVVRAVRGAVPVHMDGGIRKGSDVFRALALGAAYVWIGRPALWGLAYDGERGVELVLKILQEELKICMGLAGCSSTKQINASFLVQARDAML</sequence>
<feature type="active site" description="Proton acceptor" evidence="8">
    <location>
        <position position="259"/>
    </location>
</feature>
<evidence type="ECO:0000256" key="7">
    <source>
        <dbReference type="ARBA" id="ARBA00083297"/>
    </source>
</evidence>
<keyword evidence="4" id="KW-0560">Oxidoreductase</keyword>
<dbReference type="GO" id="GO:0010181">
    <property type="term" value="F:FMN binding"/>
    <property type="evidence" value="ECO:0007669"/>
    <property type="project" value="InterPro"/>
</dbReference>
<gene>
    <name evidence="11" type="ORF">NA57DRAFT_38950</name>
</gene>
<dbReference type="PIRSF" id="PIRSF000138">
    <property type="entry name" value="Al-hdrx_acd_dh"/>
    <property type="match status" value="1"/>
</dbReference>
<feature type="binding site" evidence="9">
    <location>
        <position position="257"/>
    </location>
    <ligand>
        <name>FMN</name>
        <dbReference type="ChEBI" id="CHEBI:58210"/>
    </ligand>
</feature>
<dbReference type="OrthoDB" id="1925334at2759"/>
<comment type="similarity">
    <text evidence="5">Belongs to the FMN-dependent alpha-hydroxy acid dehydrogenase family.</text>
</comment>
<dbReference type="InterPro" id="IPR037396">
    <property type="entry name" value="FMN_HAD"/>
</dbReference>
<comment type="caution">
    <text evidence="11">The sequence shown here is derived from an EMBL/GenBank/DDBJ whole genome shotgun (WGS) entry which is preliminary data.</text>
</comment>
<dbReference type="AlphaFoldDB" id="A0A9P4M8Q4"/>
<dbReference type="InterPro" id="IPR012133">
    <property type="entry name" value="Alpha-hydoxy_acid_DH_FMN"/>
</dbReference>
<feature type="binding site" evidence="9">
    <location>
        <position position="176"/>
    </location>
    <ligand>
        <name>glyoxylate</name>
        <dbReference type="ChEBI" id="CHEBI:36655"/>
    </ligand>
</feature>
<dbReference type="PROSITE" id="PS51349">
    <property type="entry name" value="FMN_HYDROXY_ACID_DH_2"/>
    <property type="match status" value="1"/>
</dbReference>
<feature type="binding site" evidence="9">
    <location>
        <begin position="313"/>
        <end position="314"/>
    </location>
    <ligand>
        <name>FMN</name>
        <dbReference type="ChEBI" id="CHEBI:58210"/>
    </ligand>
</feature>
<evidence type="ECO:0000256" key="9">
    <source>
        <dbReference type="PIRSR" id="PIRSR000138-2"/>
    </source>
</evidence>
<dbReference type="FunFam" id="3.20.20.70:FF:000056">
    <property type="entry name" value="hydroxyacid oxidase 2"/>
    <property type="match status" value="1"/>
</dbReference>
<dbReference type="Proteomes" id="UP000799772">
    <property type="component" value="Unassembled WGS sequence"/>
</dbReference>
<proteinExistence type="inferred from homology"/>
<dbReference type="InterPro" id="IPR000262">
    <property type="entry name" value="FMN-dep_DH"/>
</dbReference>
<evidence type="ECO:0000313" key="12">
    <source>
        <dbReference type="Proteomes" id="UP000799772"/>
    </source>
</evidence>
<evidence type="ECO:0000256" key="3">
    <source>
        <dbReference type="ARBA" id="ARBA00022643"/>
    </source>
</evidence>
<dbReference type="EMBL" id="ML978126">
    <property type="protein sequence ID" value="KAF2098592.1"/>
    <property type="molecule type" value="Genomic_DNA"/>
</dbReference>
<dbReference type="Pfam" id="PF01070">
    <property type="entry name" value="FMN_dh"/>
    <property type="match status" value="1"/>
</dbReference>
<feature type="binding site" evidence="9">
    <location>
        <position position="27"/>
    </location>
    <ligand>
        <name>glyoxylate</name>
        <dbReference type="ChEBI" id="CHEBI:36655"/>
    </ligand>
</feature>
<feature type="binding site" evidence="9">
    <location>
        <begin position="290"/>
        <end position="294"/>
    </location>
    <ligand>
        <name>FMN</name>
        <dbReference type="ChEBI" id="CHEBI:58210"/>
    </ligand>
</feature>
<evidence type="ECO:0000256" key="2">
    <source>
        <dbReference type="ARBA" id="ARBA00022630"/>
    </source>
</evidence>
<feature type="binding site" evidence="9">
    <location>
        <position position="235"/>
    </location>
    <ligand>
        <name>FMN</name>
        <dbReference type="ChEBI" id="CHEBI:58210"/>
    </ligand>
</feature>
<reference evidence="11" key="1">
    <citation type="journal article" date="2020" name="Stud. Mycol.">
        <title>101 Dothideomycetes genomes: a test case for predicting lifestyles and emergence of pathogens.</title>
        <authorList>
            <person name="Haridas S."/>
            <person name="Albert R."/>
            <person name="Binder M."/>
            <person name="Bloem J."/>
            <person name="Labutti K."/>
            <person name="Salamov A."/>
            <person name="Andreopoulos B."/>
            <person name="Baker S."/>
            <person name="Barry K."/>
            <person name="Bills G."/>
            <person name="Bluhm B."/>
            <person name="Cannon C."/>
            <person name="Castanera R."/>
            <person name="Culley D."/>
            <person name="Daum C."/>
            <person name="Ezra D."/>
            <person name="Gonzalez J."/>
            <person name="Henrissat B."/>
            <person name="Kuo A."/>
            <person name="Liang C."/>
            <person name="Lipzen A."/>
            <person name="Lutzoni F."/>
            <person name="Magnuson J."/>
            <person name="Mondo S."/>
            <person name="Nolan M."/>
            <person name="Ohm R."/>
            <person name="Pangilinan J."/>
            <person name="Park H.-J."/>
            <person name="Ramirez L."/>
            <person name="Alfaro M."/>
            <person name="Sun H."/>
            <person name="Tritt A."/>
            <person name="Yoshinaga Y."/>
            <person name="Zwiers L.-H."/>
            <person name="Turgeon B."/>
            <person name="Goodwin S."/>
            <person name="Spatafora J."/>
            <person name="Crous P."/>
            <person name="Grigoriev I."/>
        </authorList>
    </citation>
    <scope>NUCLEOTIDE SEQUENCE</scope>
    <source>
        <strain evidence="11">CBS 133067</strain>
    </source>
</reference>
<dbReference type="CDD" id="cd02809">
    <property type="entry name" value="alpha_hydroxyacid_oxid_FMN"/>
    <property type="match status" value="1"/>
</dbReference>
<dbReference type="PANTHER" id="PTHR10578:SF107">
    <property type="entry name" value="2-HYDROXYACID OXIDASE 1"/>
    <property type="match status" value="1"/>
</dbReference>
<dbReference type="GO" id="GO:0005737">
    <property type="term" value="C:cytoplasm"/>
    <property type="evidence" value="ECO:0007669"/>
    <property type="project" value="UniProtKB-ARBA"/>
</dbReference>
<evidence type="ECO:0000256" key="8">
    <source>
        <dbReference type="PIRSR" id="PIRSR000138-1"/>
    </source>
</evidence>
<accession>A0A9P4M8Q4</accession>
<feature type="binding site" evidence="9">
    <location>
        <begin position="80"/>
        <end position="82"/>
    </location>
    <ligand>
        <name>FMN</name>
        <dbReference type="ChEBI" id="CHEBI:58210"/>
    </ligand>
</feature>
<evidence type="ECO:0000313" key="11">
    <source>
        <dbReference type="EMBL" id="KAF2098592.1"/>
    </source>
</evidence>
<evidence type="ECO:0000256" key="6">
    <source>
        <dbReference type="ARBA" id="ARBA00073420"/>
    </source>
</evidence>
<dbReference type="InterPro" id="IPR013785">
    <property type="entry name" value="Aldolase_TIM"/>
</dbReference>
<dbReference type="Gene3D" id="3.20.20.70">
    <property type="entry name" value="Aldolase class I"/>
    <property type="match status" value="1"/>
</dbReference>
<protein>
    <recommendedName>
        <fullName evidence="6">Oxidase FUB9</fullName>
    </recommendedName>
    <alternativeName>
        <fullName evidence="7">Fusaric acid biosynthesis protein 9</fullName>
    </alternativeName>
</protein>
<dbReference type="PROSITE" id="PS00557">
    <property type="entry name" value="FMN_HYDROXY_ACID_DH_1"/>
    <property type="match status" value="1"/>
</dbReference>
<organism evidence="11 12">
    <name type="scientific">Rhizodiscina lignyota</name>
    <dbReference type="NCBI Taxonomy" id="1504668"/>
    <lineage>
        <taxon>Eukaryota</taxon>
        <taxon>Fungi</taxon>
        <taxon>Dikarya</taxon>
        <taxon>Ascomycota</taxon>
        <taxon>Pezizomycotina</taxon>
        <taxon>Dothideomycetes</taxon>
        <taxon>Pleosporomycetidae</taxon>
        <taxon>Aulographales</taxon>
        <taxon>Rhizodiscinaceae</taxon>
        <taxon>Rhizodiscina</taxon>
    </lineage>
</organism>
<feature type="binding site" evidence="9">
    <location>
        <position position="259"/>
    </location>
    <ligand>
        <name>glyoxylate</name>
        <dbReference type="ChEBI" id="CHEBI:36655"/>
    </ligand>
</feature>
<feature type="binding site" evidence="9">
    <location>
        <position position="139"/>
    </location>
    <ligand>
        <name>FMN</name>
        <dbReference type="ChEBI" id="CHEBI:58210"/>
    </ligand>
</feature>
<comment type="cofactor">
    <cofactor evidence="1">
        <name>FMN</name>
        <dbReference type="ChEBI" id="CHEBI:58210"/>
    </cofactor>
</comment>
<feature type="binding site" evidence="9">
    <location>
        <position position="167"/>
    </location>
    <ligand>
        <name>glyoxylate</name>
        <dbReference type="ChEBI" id="CHEBI:36655"/>
    </ligand>
</feature>
<feature type="binding site" evidence="9">
    <location>
        <position position="141"/>
    </location>
    <ligand>
        <name>glyoxylate</name>
        <dbReference type="ChEBI" id="CHEBI:36655"/>
    </ligand>
</feature>
<keyword evidence="2 9" id="KW-0285">Flavoprotein</keyword>
<keyword evidence="3 9" id="KW-0288">FMN</keyword>
<evidence type="ECO:0000256" key="4">
    <source>
        <dbReference type="ARBA" id="ARBA00023002"/>
    </source>
</evidence>
<dbReference type="GO" id="GO:0016491">
    <property type="term" value="F:oxidoreductase activity"/>
    <property type="evidence" value="ECO:0007669"/>
    <property type="project" value="UniProtKB-KW"/>
</dbReference>